<feature type="transmembrane region" description="Helical" evidence="1">
    <location>
        <begin position="12"/>
        <end position="33"/>
    </location>
</feature>
<organism evidence="2 3">
    <name type="scientific">Chryseobacterium ginsengisoli</name>
    <dbReference type="NCBI Taxonomy" id="363853"/>
    <lineage>
        <taxon>Bacteria</taxon>
        <taxon>Pseudomonadati</taxon>
        <taxon>Bacteroidota</taxon>
        <taxon>Flavobacteriia</taxon>
        <taxon>Flavobacteriales</taxon>
        <taxon>Weeksellaceae</taxon>
        <taxon>Chryseobacterium group</taxon>
        <taxon>Chryseobacterium</taxon>
    </lineage>
</organism>
<gene>
    <name evidence="2" type="ORF">GCM10023210_00530</name>
</gene>
<dbReference type="Proteomes" id="UP001500353">
    <property type="component" value="Unassembled WGS sequence"/>
</dbReference>
<sequence length="119" mass="14161">MNHNKHKKGWIFLFLCPPLILLGVTWIVMALWNCLLPDILGVKSITYWQAMGILILSKILFGGFHFGKGMRDFKEKKMMRDRMMSLSPEEREKFKEVWKDRCSGGFFNRQNRTNEEEKF</sequence>
<accession>A0ABP9LT41</accession>
<keyword evidence="1" id="KW-1133">Transmembrane helix</keyword>
<feature type="transmembrane region" description="Helical" evidence="1">
    <location>
        <begin position="45"/>
        <end position="67"/>
    </location>
</feature>
<reference evidence="3" key="1">
    <citation type="journal article" date="2019" name="Int. J. Syst. Evol. Microbiol.">
        <title>The Global Catalogue of Microorganisms (GCM) 10K type strain sequencing project: providing services to taxonomists for standard genome sequencing and annotation.</title>
        <authorList>
            <consortium name="The Broad Institute Genomics Platform"/>
            <consortium name="The Broad Institute Genome Sequencing Center for Infectious Disease"/>
            <person name="Wu L."/>
            <person name="Ma J."/>
        </authorList>
    </citation>
    <scope>NUCLEOTIDE SEQUENCE [LARGE SCALE GENOMIC DNA]</scope>
    <source>
        <strain evidence="3">JCM 18019</strain>
    </source>
</reference>
<evidence type="ECO:0000313" key="3">
    <source>
        <dbReference type="Proteomes" id="UP001500353"/>
    </source>
</evidence>
<name>A0ABP9LT41_9FLAO</name>
<keyword evidence="1" id="KW-0472">Membrane</keyword>
<dbReference type="EMBL" id="BAABHX010000001">
    <property type="protein sequence ID" value="GAA5082776.1"/>
    <property type="molecule type" value="Genomic_DNA"/>
</dbReference>
<proteinExistence type="predicted"/>
<keyword evidence="3" id="KW-1185">Reference proteome</keyword>
<dbReference type="RefSeq" id="WP_345199552.1">
    <property type="nucleotide sequence ID" value="NZ_BAABHX010000001.1"/>
</dbReference>
<evidence type="ECO:0000313" key="2">
    <source>
        <dbReference type="EMBL" id="GAA5082776.1"/>
    </source>
</evidence>
<comment type="caution">
    <text evidence="2">The sequence shown here is derived from an EMBL/GenBank/DDBJ whole genome shotgun (WGS) entry which is preliminary data.</text>
</comment>
<keyword evidence="1" id="KW-0812">Transmembrane</keyword>
<evidence type="ECO:0000256" key="1">
    <source>
        <dbReference type="SAM" id="Phobius"/>
    </source>
</evidence>
<protein>
    <submittedName>
        <fullName evidence="2">Uncharacterized protein</fullName>
    </submittedName>
</protein>